<dbReference type="PANTHER" id="PTHR47160:SF10">
    <property type="entry name" value="MULE TRANSPOSASE DOMAIN-CONTAINING PROTEIN"/>
    <property type="match status" value="1"/>
</dbReference>
<dbReference type="GO" id="GO:0008270">
    <property type="term" value="F:zinc ion binding"/>
    <property type="evidence" value="ECO:0007669"/>
    <property type="project" value="UniProtKB-KW"/>
</dbReference>
<dbReference type="Proteomes" id="UP000663832">
    <property type="component" value="Unassembled WGS sequence"/>
</dbReference>
<comment type="caution">
    <text evidence="7">The sequence shown here is derived from an EMBL/GenBank/DDBJ whole genome shotgun (WGS) entry which is preliminary data.</text>
</comment>
<dbReference type="Gene3D" id="2.20.25.240">
    <property type="match status" value="1"/>
</dbReference>
<dbReference type="InterPro" id="IPR007588">
    <property type="entry name" value="Znf_FLYWCH"/>
</dbReference>
<sequence length="482" mass="56625">MSHININQSQLNDESISYIKSTHENNQLIYHGARFCVKQKNLSSILWRCVKGNCPASISISNNNIVLRKNENHNHLIDSNEIKVLELRHKLKKDAQSSSEPIDKIVELGYSNMVTTQKINDSIVKFPTMKTLKNTVSRQRRKIRPPLPKSLDNLPHPLPPLYTITKKNLNFLLYDGILGQKRGLIFASQNDIEYLAYQKFWYGDGTFYTSPSIFYQIYSIHTFDEGLSTPCVFALLPDKFETTYFDLFSILIKKIMEISNIIRLECITIDYELAVKNVFCKHFPHVEVKGCLFHYGQALFRKFVSLNLTTPFKEDESLRLWFRSFAAIALLPETDMDEAIEYLRSIKPLLYEKEIDSFLEYHNNTYGINSRFPPKMYNHYRNLKPRTINYLEGRHNRWKKRSTKSHHDIYICIDMFKIDQLLAADERERHEAGAAPPKRRKNTRIAEESLTRLWDKLEKDQITKEKFLKGAGLRYFQYLEIE</sequence>
<evidence type="ECO:0000256" key="1">
    <source>
        <dbReference type="ARBA" id="ARBA00022723"/>
    </source>
</evidence>
<keyword evidence="2" id="KW-0863">Zinc-finger</keyword>
<dbReference type="Pfam" id="PF10551">
    <property type="entry name" value="MULE"/>
    <property type="match status" value="1"/>
</dbReference>
<dbReference type="AlphaFoldDB" id="A0A815M438"/>
<dbReference type="InterPro" id="IPR018289">
    <property type="entry name" value="MULE_transposase_dom"/>
</dbReference>
<reference evidence="7" key="1">
    <citation type="submission" date="2021-02" db="EMBL/GenBank/DDBJ databases">
        <authorList>
            <person name="Nowell W R."/>
        </authorList>
    </citation>
    <scope>NUCLEOTIDE SEQUENCE</scope>
</reference>
<evidence type="ECO:0000313" key="8">
    <source>
        <dbReference type="Proteomes" id="UP000663832"/>
    </source>
</evidence>
<keyword evidence="1" id="KW-0479">Metal-binding</keyword>
<evidence type="ECO:0000256" key="3">
    <source>
        <dbReference type="ARBA" id="ARBA00022833"/>
    </source>
</evidence>
<proteinExistence type="predicted"/>
<keyword evidence="8" id="KW-1185">Reference proteome</keyword>
<dbReference type="Pfam" id="PF04500">
    <property type="entry name" value="FLYWCH"/>
    <property type="match status" value="1"/>
</dbReference>
<evidence type="ECO:0000256" key="2">
    <source>
        <dbReference type="ARBA" id="ARBA00022771"/>
    </source>
</evidence>
<feature type="domain" description="MULE transposase" evidence="5">
    <location>
        <begin position="201"/>
        <end position="295"/>
    </location>
</feature>
<evidence type="ECO:0000259" key="5">
    <source>
        <dbReference type="Pfam" id="PF10551"/>
    </source>
</evidence>
<keyword evidence="3" id="KW-0862">Zinc</keyword>
<evidence type="ECO:0008006" key="9">
    <source>
        <dbReference type="Google" id="ProtNLM"/>
    </source>
</evidence>
<protein>
    <recommendedName>
        <fullName evidence="9">MULE transposase domain-containing protein</fullName>
    </recommendedName>
</protein>
<accession>A0A815M438</accession>
<organism evidence="7 8">
    <name type="scientific">Adineta steineri</name>
    <dbReference type="NCBI Taxonomy" id="433720"/>
    <lineage>
        <taxon>Eukaryota</taxon>
        <taxon>Metazoa</taxon>
        <taxon>Spiralia</taxon>
        <taxon>Gnathifera</taxon>
        <taxon>Rotifera</taxon>
        <taxon>Eurotatoria</taxon>
        <taxon>Bdelloidea</taxon>
        <taxon>Adinetida</taxon>
        <taxon>Adinetidae</taxon>
        <taxon>Adineta</taxon>
    </lineage>
</organism>
<feature type="domain" description="FLYWCH-type" evidence="4">
    <location>
        <begin position="18"/>
        <end position="75"/>
    </location>
</feature>
<evidence type="ECO:0000259" key="4">
    <source>
        <dbReference type="Pfam" id="PF04500"/>
    </source>
</evidence>
<dbReference type="EMBL" id="CAJNOM010000401">
    <property type="protein sequence ID" value="CAF1417236.1"/>
    <property type="molecule type" value="Genomic_DNA"/>
</dbReference>
<name>A0A815M438_9BILA</name>
<gene>
    <name evidence="6" type="ORF">BJG266_LOCUS23053</name>
    <name evidence="7" type="ORF">QVE165_LOCUS37973</name>
</gene>
<dbReference type="OrthoDB" id="9996546at2759"/>
<dbReference type="Proteomes" id="UP000663877">
    <property type="component" value="Unassembled WGS sequence"/>
</dbReference>
<dbReference type="PANTHER" id="PTHR47160">
    <property type="entry name" value="PUTATIVE-RELATED"/>
    <property type="match status" value="1"/>
</dbReference>
<evidence type="ECO:0000313" key="6">
    <source>
        <dbReference type="EMBL" id="CAF1131947.1"/>
    </source>
</evidence>
<dbReference type="EMBL" id="CAJNOI010000149">
    <property type="protein sequence ID" value="CAF1131947.1"/>
    <property type="molecule type" value="Genomic_DNA"/>
</dbReference>
<evidence type="ECO:0000313" key="7">
    <source>
        <dbReference type="EMBL" id="CAF1417236.1"/>
    </source>
</evidence>